<dbReference type="PROSITE" id="PS50109">
    <property type="entry name" value="HIS_KIN"/>
    <property type="match status" value="1"/>
</dbReference>
<dbReference type="eggNOG" id="COG2205">
    <property type="taxonomic scope" value="Bacteria"/>
</dbReference>
<dbReference type="Gene3D" id="1.10.287.130">
    <property type="match status" value="1"/>
</dbReference>
<evidence type="ECO:0000313" key="14">
    <source>
        <dbReference type="EMBL" id="AGX87219.1"/>
    </source>
</evidence>
<dbReference type="Proteomes" id="UP000017184">
    <property type="component" value="Chromosome"/>
</dbReference>
<evidence type="ECO:0000256" key="6">
    <source>
        <dbReference type="ARBA" id="ARBA00023026"/>
    </source>
</evidence>
<dbReference type="SUPFAM" id="SSF52172">
    <property type="entry name" value="CheY-like"/>
    <property type="match status" value="1"/>
</dbReference>
<keyword evidence="11" id="KW-0812">Transmembrane</keyword>
<reference evidence="14 15" key="1">
    <citation type="journal article" date="2013" name="Genome Biol.">
        <title>Genomic analysis reveals key aspects of prokaryotic symbiosis in the phototrophic consortium "Chlorochromatium aggregatum".</title>
        <authorList>
            <person name="Liu Z."/>
            <person name="Muller J."/>
            <person name="Li T."/>
            <person name="Alvey R.M."/>
            <person name="Vogl K."/>
            <person name="Frigaard N.U."/>
            <person name="Rockwell N.C."/>
            <person name="Boyd E.S."/>
            <person name="Tomsho L.P."/>
            <person name="Schuster S.C."/>
            <person name="Henke P."/>
            <person name="Rohde M."/>
            <person name="Overmann J."/>
            <person name="Bryant D.A."/>
        </authorList>
    </citation>
    <scope>NUCLEOTIDE SEQUENCE [LARGE SCALE GENOMIC DNA]</scope>
    <source>
        <strain evidence="14">CR</strain>
    </source>
</reference>
<evidence type="ECO:0000256" key="1">
    <source>
        <dbReference type="ARBA" id="ARBA00000085"/>
    </source>
</evidence>
<organism evidence="14 15">
    <name type="scientific">Candidatus Symbiobacter mobilis CR</name>
    <dbReference type="NCBI Taxonomy" id="946483"/>
    <lineage>
        <taxon>Bacteria</taxon>
        <taxon>Pseudomonadati</taxon>
        <taxon>Pseudomonadota</taxon>
        <taxon>Betaproteobacteria</taxon>
        <taxon>Burkholderiales</taxon>
        <taxon>Comamonadaceae</taxon>
    </lineage>
</organism>
<dbReference type="InterPro" id="IPR011006">
    <property type="entry name" value="CheY-like_superfamily"/>
</dbReference>
<evidence type="ECO:0000313" key="15">
    <source>
        <dbReference type="Proteomes" id="UP000017184"/>
    </source>
</evidence>
<dbReference type="InterPro" id="IPR036890">
    <property type="entry name" value="HATPase_C_sf"/>
</dbReference>
<evidence type="ECO:0000256" key="7">
    <source>
        <dbReference type="ARBA" id="ARBA00058004"/>
    </source>
</evidence>
<dbReference type="InterPro" id="IPR003661">
    <property type="entry name" value="HisK_dim/P_dom"/>
</dbReference>
<feature type="region of interest" description="Disordered" evidence="10">
    <location>
        <begin position="755"/>
        <end position="789"/>
    </location>
</feature>
<evidence type="ECO:0000256" key="10">
    <source>
        <dbReference type="SAM" id="MobiDB-lite"/>
    </source>
</evidence>
<keyword evidence="5" id="KW-0902">Two-component regulatory system</keyword>
<dbReference type="SMART" id="SM00388">
    <property type="entry name" value="HisKA"/>
    <property type="match status" value="1"/>
</dbReference>
<keyword evidence="15" id="KW-1185">Reference proteome</keyword>
<dbReference type="STRING" id="946483.Cenrod_1126"/>
<dbReference type="Gene3D" id="3.40.50.2300">
    <property type="match status" value="1"/>
</dbReference>
<dbReference type="InterPro" id="IPR003594">
    <property type="entry name" value="HATPase_dom"/>
</dbReference>
<feature type="compositionally biased region" description="Polar residues" evidence="10">
    <location>
        <begin position="759"/>
        <end position="770"/>
    </location>
</feature>
<evidence type="ECO:0000259" key="12">
    <source>
        <dbReference type="PROSITE" id="PS50109"/>
    </source>
</evidence>
<dbReference type="FunFam" id="3.30.565.10:FF:000010">
    <property type="entry name" value="Sensor histidine kinase RcsC"/>
    <property type="match status" value="1"/>
</dbReference>
<keyword evidence="11" id="KW-0472">Membrane</keyword>
<keyword evidence="14" id="KW-0418">Kinase</keyword>
<dbReference type="CDD" id="cd16922">
    <property type="entry name" value="HATPase_EvgS-ArcB-TorS-like"/>
    <property type="match status" value="1"/>
</dbReference>
<keyword evidence="4" id="KW-0732">Signal</keyword>
<dbReference type="EMBL" id="CP004885">
    <property type="protein sequence ID" value="AGX87219.1"/>
    <property type="molecule type" value="Genomic_DNA"/>
</dbReference>
<evidence type="ECO:0000259" key="13">
    <source>
        <dbReference type="PROSITE" id="PS50110"/>
    </source>
</evidence>
<evidence type="ECO:0000256" key="9">
    <source>
        <dbReference type="PROSITE-ProRule" id="PRU00169"/>
    </source>
</evidence>
<feature type="domain" description="Response regulatory" evidence="13">
    <location>
        <begin position="632"/>
        <end position="752"/>
    </location>
</feature>
<keyword evidence="14" id="KW-0808">Transferase</keyword>
<dbReference type="InterPro" id="IPR001789">
    <property type="entry name" value="Sig_transdc_resp-reg_receiver"/>
</dbReference>
<dbReference type="eggNOG" id="COG0784">
    <property type="taxonomic scope" value="Bacteria"/>
</dbReference>
<comment type="catalytic activity">
    <reaction evidence="1">
        <text>ATP + protein L-histidine = ADP + protein N-phospho-L-histidine.</text>
        <dbReference type="EC" id="2.7.13.3"/>
    </reaction>
</comment>
<dbReference type="PROSITE" id="PS50110">
    <property type="entry name" value="RESPONSE_REGULATORY"/>
    <property type="match status" value="1"/>
</dbReference>
<gene>
    <name evidence="14" type="ORF">Cenrod_1126</name>
</gene>
<feature type="transmembrane region" description="Helical" evidence="11">
    <location>
        <begin position="275"/>
        <end position="298"/>
    </location>
</feature>
<proteinExistence type="predicted"/>
<dbReference type="Pfam" id="PF00512">
    <property type="entry name" value="HisKA"/>
    <property type="match status" value="1"/>
</dbReference>
<dbReference type="PANTHER" id="PTHR45339:SF5">
    <property type="entry name" value="HISTIDINE KINASE"/>
    <property type="match status" value="1"/>
</dbReference>
<dbReference type="PRINTS" id="PR00344">
    <property type="entry name" value="BCTRLSENSOR"/>
</dbReference>
<dbReference type="EC" id="2.7.13.3" evidence="2"/>
<name>U5NAJ4_9BURK</name>
<dbReference type="InterPro" id="IPR004358">
    <property type="entry name" value="Sig_transdc_His_kin-like_C"/>
</dbReference>
<evidence type="ECO:0000256" key="4">
    <source>
        <dbReference type="ARBA" id="ARBA00022729"/>
    </source>
</evidence>
<accession>U5NAJ4</accession>
<evidence type="ECO:0000256" key="5">
    <source>
        <dbReference type="ARBA" id="ARBA00023012"/>
    </source>
</evidence>
<keyword evidence="6" id="KW-0843">Virulence</keyword>
<dbReference type="SUPFAM" id="SSF47384">
    <property type="entry name" value="Homodimeric domain of signal transducing histidine kinase"/>
    <property type="match status" value="1"/>
</dbReference>
<dbReference type="InterPro" id="IPR005467">
    <property type="entry name" value="His_kinase_dom"/>
</dbReference>
<feature type="domain" description="Histidine kinase" evidence="12">
    <location>
        <begin position="379"/>
        <end position="605"/>
    </location>
</feature>
<dbReference type="Pfam" id="PF00072">
    <property type="entry name" value="Response_reg"/>
    <property type="match status" value="1"/>
</dbReference>
<dbReference type="CDD" id="cd17546">
    <property type="entry name" value="REC_hyHK_CKI1_RcsC-like"/>
    <property type="match status" value="1"/>
</dbReference>
<evidence type="ECO:0000256" key="11">
    <source>
        <dbReference type="SAM" id="Phobius"/>
    </source>
</evidence>
<dbReference type="CDD" id="cd00082">
    <property type="entry name" value="HisKA"/>
    <property type="match status" value="1"/>
</dbReference>
<dbReference type="KEGG" id="cbx:Cenrod_1126"/>
<dbReference type="Gene3D" id="3.30.565.10">
    <property type="entry name" value="Histidine kinase-like ATPase, C-terminal domain"/>
    <property type="match status" value="1"/>
</dbReference>
<dbReference type="Pfam" id="PF02518">
    <property type="entry name" value="HATPase_c"/>
    <property type="match status" value="1"/>
</dbReference>
<evidence type="ECO:0000256" key="8">
    <source>
        <dbReference type="ARBA" id="ARBA00070152"/>
    </source>
</evidence>
<sequence>MLLGVAAFYIAQNLVVEQAKTESSRLLSSLSSYLLLYQDQIDDLAASIAGNLEIGQALRRADEKDADSFDILDTRARIGYILNSHVRSRGLVSINVYSRGGKRFQMGETIHAPPIDPAEVDALIREIEHSGLPTLWRGIHDNPNRHSSQRKTLGVARLIQHYSPTTGASDIVGVLTISLNNAVMDRFLETSPLPEGMQMMEVDRRGSIALHTDSTRFGTPLDPTLLESIWAQRPPHSLRLGHDIMLMRIEPAPKRNSTLVVLLPDRIVTQQIQRLAVATFGFVLTALLGVVLLAWHFARSVIAPVRLVSEGFLALSREPEAAHAPLPIRDIPDEVAQLVHGYNDHLLALDTQRNSARELEQAKLAAEAASVAKSNFLTTMSHEIRTPMNGILGTTQLLLQPTLSDQDRLEYARTLLYSGQSLLSLLNDVLDLSAIESGNLPIHLSAVEPARILAEIHALYLGAARSKNLHLEQRWDGPPAGYYLSDGLRLRQMLSNLLANALKFTHSGSIGIVGKEVEHVVERGADHAILEFRVQDTGIGIPREKHATLFQPFSQFDSSSTRRYGGSGLGLSIVRRLAALLGGSVGVESDVGKGSTLWFRIRAQRMEHAEPIARGEQITTLFADDSCRVLARILLVEDHPVNRMVAETLLTQLGATVATASDGQQAVTQITGGSTPDLILMDLHMPTMDGYEATERIRQWEAIHARARIPIVALTAGAFEQDRQRCLAIGMDDFLTKPVNVSLLRQTILRHVPHARSVNEGSATQASTPPRSTPVEQVASAPIHATTPH</sequence>
<dbReference type="PANTHER" id="PTHR45339">
    <property type="entry name" value="HYBRID SIGNAL TRANSDUCTION HISTIDINE KINASE J"/>
    <property type="match status" value="1"/>
</dbReference>
<comment type="function">
    <text evidence="7">Member of the two-component regulatory system BvgS/BvgA. Phosphorylates BvgA via a four-step phosphorelay in response to environmental signals.</text>
</comment>
<dbReference type="SMART" id="SM00387">
    <property type="entry name" value="HATPase_c"/>
    <property type="match status" value="1"/>
</dbReference>
<dbReference type="AlphaFoldDB" id="U5NAJ4"/>
<feature type="modified residue" description="4-aspartylphosphate" evidence="9">
    <location>
        <position position="682"/>
    </location>
</feature>
<keyword evidence="3 9" id="KW-0597">Phosphoprotein</keyword>
<protein>
    <recommendedName>
        <fullName evidence="8">Virulence sensor protein BvgS</fullName>
        <ecNumber evidence="2">2.7.13.3</ecNumber>
    </recommendedName>
</protein>
<dbReference type="SMART" id="SM00448">
    <property type="entry name" value="REC"/>
    <property type="match status" value="1"/>
</dbReference>
<dbReference type="GO" id="GO:0000155">
    <property type="term" value="F:phosphorelay sensor kinase activity"/>
    <property type="evidence" value="ECO:0007669"/>
    <property type="project" value="InterPro"/>
</dbReference>
<dbReference type="HOGENOM" id="CLU_355517_0_0_4"/>
<evidence type="ECO:0000256" key="3">
    <source>
        <dbReference type="ARBA" id="ARBA00022553"/>
    </source>
</evidence>
<dbReference type="SUPFAM" id="SSF55874">
    <property type="entry name" value="ATPase domain of HSP90 chaperone/DNA topoisomerase II/histidine kinase"/>
    <property type="match status" value="1"/>
</dbReference>
<keyword evidence="11" id="KW-1133">Transmembrane helix</keyword>
<evidence type="ECO:0000256" key="2">
    <source>
        <dbReference type="ARBA" id="ARBA00012438"/>
    </source>
</evidence>
<dbReference type="InterPro" id="IPR036097">
    <property type="entry name" value="HisK_dim/P_sf"/>
</dbReference>